<dbReference type="Proteomes" id="UP001597357">
    <property type="component" value="Unassembled WGS sequence"/>
</dbReference>
<proteinExistence type="predicted"/>
<keyword evidence="2" id="KW-1185">Reference proteome</keyword>
<accession>A0ABW5SI23</accession>
<dbReference type="RefSeq" id="WP_379048660.1">
    <property type="nucleotide sequence ID" value="NZ_JBHULZ010000041.1"/>
</dbReference>
<evidence type="ECO:0000313" key="1">
    <source>
        <dbReference type="EMBL" id="MFD2698759.1"/>
    </source>
</evidence>
<protein>
    <submittedName>
        <fullName evidence="1">Na(+)-translocating NADH-quinone reductase subunit F</fullName>
    </submittedName>
</protein>
<organism evidence="1 2">
    <name type="scientific">Mesonia sediminis</name>
    <dbReference type="NCBI Taxonomy" id="1703946"/>
    <lineage>
        <taxon>Bacteria</taxon>
        <taxon>Pseudomonadati</taxon>
        <taxon>Bacteroidota</taxon>
        <taxon>Flavobacteriia</taxon>
        <taxon>Flavobacteriales</taxon>
        <taxon>Flavobacteriaceae</taxon>
        <taxon>Mesonia</taxon>
    </lineage>
</organism>
<reference evidence="2" key="1">
    <citation type="journal article" date="2019" name="Int. J. Syst. Evol. Microbiol.">
        <title>The Global Catalogue of Microorganisms (GCM) 10K type strain sequencing project: providing services to taxonomists for standard genome sequencing and annotation.</title>
        <authorList>
            <consortium name="The Broad Institute Genomics Platform"/>
            <consortium name="The Broad Institute Genome Sequencing Center for Infectious Disease"/>
            <person name="Wu L."/>
            <person name="Ma J."/>
        </authorList>
    </citation>
    <scope>NUCLEOTIDE SEQUENCE [LARGE SCALE GENOMIC DNA]</scope>
    <source>
        <strain evidence="2">KCTC 42255</strain>
    </source>
</reference>
<evidence type="ECO:0000313" key="2">
    <source>
        <dbReference type="Proteomes" id="UP001597357"/>
    </source>
</evidence>
<dbReference type="EMBL" id="JBHULZ010000041">
    <property type="protein sequence ID" value="MFD2698759.1"/>
    <property type="molecule type" value="Genomic_DNA"/>
</dbReference>
<gene>
    <name evidence="1" type="ORF">ACFSQ0_12225</name>
</gene>
<sequence>MAFKRRTEKAINRLYTAFHKGELHPNCHCKCAVGNILNQADFWAAFSDSVGEKNLSYVGRVNQLLGRRFEGFTPQELLDIEAVFLKRLRFEATGKFSYNQDDLFYGLEAVIKYLCKLDHEPNLLCIEELLDYQPKKTSLLV</sequence>
<name>A0ABW5SI23_9FLAO</name>
<comment type="caution">
    <text evidence="1">The sequence shown here is derived from an EMBL/GenBank/DDBJ whole genome shotgun (WGS) entry which is preliminary data.</text>
</comment>